<gene>
    <name evidence="7" type="ORF">ElyMa_001631900</name>
</gene>
<dbReference type="Proteomes" id="UP000762676">
    <property type="component" value="Unassembled WGS sequence"/>
</dbReference>
<protein>
    <submittedName>
        <fullName evidence="7">Sulfotransferase</fullName>
    </submittedName>
</protein>
<dbReference type="Pfam" id="PF00685">
    <property type="entry name" value="Sulfotransfer_1"/>
    <property type="match status" value="1"/>
</dbReference>
<evidence type="ECO:0000313" key="8">
    <source>
        <dbReference type="Proteomes" id="UP000762676"/>
    </source>
</evidence>
<feature type="active site" description="For sulfotransferase activity" evidence="3">
    <location>
        <position position="120"/>
    </location>
</feature>
<keyword evidence="8" id="KW-1185">Reference proteome</keyword>
<reference evidence="7 8" key="1">
    <citation type="journal article" date="2021" name="Elife">
        <title>Chloroplast acquisition without the gene transfer in kleptoplastic sea slugs, Plakobranchus ocellatus.</title>
        <authorList>
            <person name="Maeda T."/>
            <person name="Takahashi S."/>
            <person name="Yoshida T."/>
            <person name="Shimamura S."/>
            <person name="Takaki Y."/>
            <person name="Nagai Y."/>
            <person name="Toyoda A."/>
            <person name="Suzuki Y."/>
            <person name="Arimoto A."/>
            <person name="Ishii H."/>
            <person name="Satoh N."/>
            <person name="Nishiyama T."/>
            <person name="Hasebe M."/>
            <person name="Maruyama T."/>
            <person name="Minagawa J."/>
            <person name="Obokata J."/>
            <person name="Shigenobu S."/>
        </authorList>
    </citation>
    <scope>NUCLEOTIDE SEQUENCE [LARGE SCALE GENOMIC DNA]</scope>
</reference>
<evidence type="ECO:0000256" key="3">
    <source>
        <dbReference type="PIRSR" id="PIRSR637359-1"/>
    </source>
</evidence>
<feature type="disulfide bond" evidence="5">
    <location>
        <begin position="314"/>
        <end position="327"/>
    </location>
</feature>
<dbReference type="GO" id="GO:0008467">
    <property type="term" value="F:[heparan sulfate]-glucosamine 3-sulfotransferase activity"/>
    <property type="evidence" value="ECO:0007669"/>
    <property type="project" value="TreeGrafter"/>
</dbReference>
<keyword evidence="2" id="KW-0325">Glycoprotein</keyword>
<comment type="caution">
    <text evidence="7">The sequence shown here is derived from an EMBL/GenBank/DDBJ whole genome shotgun (WGS) entry which is preliminary data.</text>
</comment>
<dbReference type="AlphaFoldDB" id="A0AAV4JP06"/>
<dbReference type="Gene3D" id="3.40.50.300">
    <property type="entry name" value="P-loop containing nucleotide triphosphate hydrolases"/>
    <property type="match status" value="1"/>
</dbReference>
<organism evidence="7 8">
    <name type="scientific">Elysia marginata</name>
    <dbReference type="NCBI Taxonomy" id="1093978"/>
    <lineage>
        <taxon>Eukaryota</taxon>
        <taxon>Metazoa</taxon>
        <taxon>Spiralia</taxon>
        <taxon>Lophotrochozoa</taxon>
        <taxon>Mollusca</taxon>
        <taxon>Gastropoda</taxon>
        <taxon>Heterobranchia</taxon>
        <taxon>Euthyneura</taxon>
        <taxon>Panpulmonata</taxon>
        <taxon>Sacoglossa</taxon>
        <taxon>Placobranchoidea</taxon>
        <taxon>Plakobranchidae</taxon>
        <taxon>Elysia</taxon>
    </lineage>
</organism>
<feature type="binding site" evidence="4">
    <location>
        <position position="203"/>
    </location>
    <ligand>
        <name>3'-phosphoadenylyl sulfate</name>
        <dbReference type="ChEBI" id="CHEBI:58339"/>
    </ligand>
</feature>
<dbReference type="PANTHER" id="PTHR10605:SF65">
    <property type="entry name" value="GH20068P"/>
    <property type="match status" value="1"/>
</dbReference>
<evidence type="ECO:0000256" key="4">
    <source>
        <dbReference type="PIRSR" id="PIRSR637359-2"/>
    </source>
</evidence>
<evidence type="ECO:0000259" key="6">
    <source>
        <dbReference type="Pfam" id="PF00685"/>
    </source>
</evidence>
<accession>A0AAV4JP06</accession>
<dbReference type="PANTHER" id="PTHR10605">
    <property type="entry name" value="HEPARAN SULFATE SULFOTRANSFERASE"/>
    <property type="match status" value="1"/>
</dbReference>
<dbReference type="InterPro" id="IPR027417">
    <property type="entry name" value="P-loop_NTPase"/>
</dbReference>
<keyword evidence="1" id="KW-0808">Transferase</keyword>
<evidence type="ECO:0000256" key="5">
    <source>
        <dbReference type="PIRSR" id="PIRSR637359-3"/>
    </source>
</evidence>
<feature type="binding site" evidence="4">
    <location>
        <begin position="332"/>
        <end position="336"/>
    </location>
    <ligand>
        <name>3'-phosphoadenylyl sulfate</name>
        <dbReference type="ChEBI" id="CHEBI:58339"/>
    </ligand>
</feature>
<keyword evidence="5" id="KW-1015">Disulfide bond</keyword>
<evidence type="ECO:0000313" key="7">
    <source>
        <dbReference type="EMBL" id="GFS23111.1"/>
    </source>
</evidence>
<dbReference type="InterPro" id="IPR037359">
    <property type="entry name" value="NST/OST"/>
</dbReference>
<dbReference type="InterPro" id="IPR000863">
    <property type="entry name" value="Sulfotransferase_dom"/>
</dbReference>
<name>A0AAV4JP06_9GAST</name>
<dbReference type="SUPFAM" id="SSF52540">
    <property type="entry name" value="P-loop containing nucleoside triphosphate hydrolases"/>
    <property type="match status" value="1"/>
</dbReference>
<feature type="binding site" evidence="4">
    <location>
        <begin position="120"/>
        <end position="124"/>
    </location>
    <ligand>
        <name>3'-phosphoadenylyl sulfate</name>
        <dbReference type="ChEBI" id="CHEBI:58339"/>
    </ligand>
</feature>
<feature type="domain" description="Sulfotransferase" evidence="6">
    <location>
        <begin position="111"/>
        <end position="352"/>
    </location>
</feature>
<feature type="binding site" evidence="4">
    <location>
        <position position="211"/>
    </location>
    <ligand>
        <name>3'-phosphoadenylyl sulfate</name>
        <dbReference type="ChEBI" id="CHEBI:58339"/>
    </ligand>
</feature>
<evidence type="ECO:0000256" key="1">
    <source>
        <dbReference type="ARBA" id="ARBA00022679"/>
    </source>
</evidence>
<evidence type="ECO:0000256" key="2">
    <source>
        <dbReference type="ARBA" id="ARBA00023180"/>
    </source>
</evidence>
<sequence>MESHMQAKVSPRRESSNRRLHRLWGPCVGHVITTRFSSVIAIIGACTFCLVLFNLRDTGVPSAPVHPEGIDGFRYVESGRRALQQVRAVNTYRNDTVAVLSTTNKMRRTLPNVIIIGARKAGTRALLEYLGIHPQVVSASREIHFFSDEENYARGMRWYQAQMPLSAPGQLTLEKTPNYLISNVTPERVHRMNSSVLLLLTLRHPVTRAISDYTQILANRNGRGQASKDFATLALHGRTGEVNQAYKPVYISTYHLHLARWLKLFPLAQIHIIDGDRLITEPLEELRAVETFLGLEHFFTSDTVYFNATRGFHCMRRPVNGSFVDSCLGASKGRSHPHVEQAVRTKLSQYFYKHNQILFNMIGRSFDWT</sequence>
<dbReference type="EMBL" id="BMAT01003296">
    <property type="protein sequence ID" value="GFS23111.1"/>
    <property type="molecule type" value="Genomic_DNA"/>
</dbReference>
<proteinExistence type="predicted"/>